<dbReference type="AlphaFoldDB" id="A0A3S4UUT4"/>
<gene>
    <name evidence="11" type="primary">radA</name>
    <name evidence="15" type="ORF">NCTC13489_02477</name>
</gene>
<feature type="region of interest" description="Lon-protease-like" evidence="11">
    <location>
        <begin position="361"/>
        <end position="462"/>
    </location>
</feature>
<dbReference type="FunFam" id="3.40.50.300:FF:000050">
    <property type="entry name" value="DNA repair protein RadA"/>
    <property type="match status" value="1"/>
</dbReference>
<dbReference type="GO" id="GO:0016787">
    <property type="term" value="F:hydrolase activity"/>
    <property type="evidence" value="ECO:0007669"/>
    <property type="project" value="UniProtKB-KW"/>
</dbReference>
<evidence type="ECO:0000256" key="9">
    <source>
        <dbReference type="ARBA" id="ARBA00023125"/>
    </source>
</evidence>
<evidence type="ECO:0000256" key="4">
    <source>
        <dbReference type="ARBA" id="ARBA00022771"/>
    </source>
</evidence>
<comment type="function">
    <text evidence="11">Plays a role in repairing double-strand DNA breaks, probably involving stabilizing or processing branched DNA or blocked replication forks.</text>
</comment>
<evidence type="ECO:0000256" key="13">
    <source>
        <dbReference type="RuleBase" id="RU003555"/>
    </source>
</evidence>
<dbReference type="STRING" id="266748.HY04_07340"/>
<dbReference type="InterPro" id="IPR020588">
    <property type="entry name" value="RecA_ATP-bd"/>
</dbReference>
<dbReference type="InterPro" id="IPR004504">
    <property type="entry name" value="DNA_repair_RadA"/>
</dbReference>
<keyword evidence="6 13" id="KW-0862">Zinc</keyword>
<dbReference type="GO" id="GO:0000725">
    <property type="term" value="P:recombinational repair"/>
    <property type="evidence" value="ECO:0007669"/>
    <property type="project" value="UniProtKB-UniRule"/>
</dbReference>
<dbReference type="PANTHER" id="PTHR32472">
    <property type="entry name" value="DNA REPAIR PROTEIN RADA"/>
    <property type="match status" value="1"/>
</dbReference>
<evidence type="ECO:0000313" key="16">
    <source>
        <dbReference type="Proteomes" id="UP000270036"/>
    </source>
</evidence>
<dbReference type="PRINTS" id="PR01874">
    <property type="entry name" value="DNAREPAIRADA"/>
</dbReference>
<evidence type="ECO:0000256" key="10">
    <source>
        <dbReference type="ARBA" id="ARBA00023204"/>
    </source>
</evidence>
<dbReference type="Pfam" id="PF18073">
    <property type="entry name" value="Zn_ribbon_LapB"/>
    <property type="match status" value="1"/>
</dbReference>
<protein>
    <recommendedName>
        <fullName evidence="11 12">DNA repair protein RadA</fullName>
    </recommendedName>
</protein>
<comment type="similarity">
    <text evidence="11 13">Belongs to the RecA family. RadA subfamily.</text>
</comment>
<keyword evidence="10 11" id="KW-0234">DNA repair</keyword>
<dbReference type="InterPro" id="IPR027417">
    <property type="entry name" value="P-loop_NTPase"/>
</dbReference>
<evidence type="ECO:0000256" key="5">
    <source>
        <dbReference type="ARBA" id="ARBA00022801"/>
    </source>
</evidence>
<dbReference type="Gene3D" id="3.40.50.300">
    <property type="entry name" value="P-loop containing nucleotide triphosphate hydrolases"/>
    <property type="match status" value="1"/>
</dbReference>
<dbReference type="SMART" id="SM00382">
    <property type="entry name" value="AAA"/>
    <property type="match status" value="1"/>
</dbReference>
<dbReference type="KEGG" id="cant:NCTC13489_02477"/>
<name>A0A3S4UUT4_9FLAO</name>
<dbReference type="InterPro" id="IPR014721">
    <property type="entry name" value="Ribsml_uS5_D2-typ_fold_subgr"/>
</dbReference>
<dbReference type="InterPro" id="IPR041166">
    <property type="entry name" value="Rubredoxin_2"/>
</dbReference>
<keyword evidence="1 11" id="KW-0479">Metal-binding</keyword>
<keyword evidence="8 11" id="KW-0346">Stress response</keyword>
<organism evidence="15 16">
    <name type="scientific">Kaistella antarctica</name>
    <dbReference type="NCBI Taxonomy" id="266748"/>
    <lineage>
        <taxon>Bacteria</taxon>
        <taxon>Pseudomonadati</taxon>
        <taxon>Bacteroidota</taxon>
        <taxon>Flavobacteriia</taxon>
        <taxon>Flavobacteriales</taxon>
        <taxon>Weeksellaceae</taxon>
        <taxon>Chryseobacterium group</taxon>
        <taxon>Kaistella</taxon>
    </lineage>
</organism>
<evidence type="ECO:0000256" key="2">
    <source>
        <dbReference type="ARBA" id="ARBA00022741"/>
    </source>
</evidence>
<comment type="domain">
    <text evidence="11">The middle region has homology to RecA with ATPase motifs including the RadA KNRFG motif, while the C-terminus is homologous to Lon protease.</text>
</comment>
<dbReference type="SUPFAM" id="SSF52540">
    <property type="entry name" value="P-loop containing nucleoside triphosphate hydrolases"/>
    <property type="match status" value="1"/>
</dbReference>
<dbReference type="Proteomes" id="UP000270036">
    <property type="component" value="Chromosome"/>
</dbReference>
<keyword evidence="4 13" id="KW-0863">Zinc-finger</keyword>
<dbReference type="Pfam" id="PF13481">
    <property type="entry name" value="AAA_25"/>
    <property type="match status" value="1"/>
</dbReference>
<evidence type="ECO:0000256" key="7">
    <source>
        <dbReference type="ARBA" id="ARBA00022840"/>
    </source>
</evidence>
<dbReference type="GO" id="GO:0008270">
    <property type="term" value="F:zinc ion binding"/>
    <property type="evidence" value="ECO:0007669"/>
    <property type="project" value="UniProtKB-KW"/>
</dbReference>
<dbReference type="PANTHER" id="PTHR32472:SF10">
    <property type="entry name" value="DNA REPAIR PROTEIN RADA-LIKE PROTEIN"/>
    <property type="match status" value="1"/>
</dbReference>
<keyword evidence="3 11" id="KW-0227">DNA damage</keyword>
<comment type="function">
    <text evidence="13">DNA-dependent ATPase involved in processing of recombination intermediates, plays a role in repairing DNA breaks. Stimulates the branch migration of RecA-mediated strand transfer reactions, allowing the 3' invading strand to extend heteroduplex DNA faster. Binds ssDNA in the presence of ADP but not other nucleotides, has ATPase activity that is stimulated by ssDNA and various branched DNA structures, but inhibited by SSB. Does not have RecA's homology-searching function.</text>
</comment>
<dbReference type="GO" id="GO:0003684">
    <property type="term" value="F:damaged DNA binding"/>
    <property type="evidence" value="ECO:0007669"/>
    <property type="project" value="InterPro"/>
</dbReference>
<evidence type="ECO:0000313" key="15">
    <source>
        <dbReference type="EMBL" id="VEI01008.1"/>
    </source>
</evidence>
<keyword evidence="9 11" id="KW-0238">DNA-binding</keyword>
<dbReference type="Pfam" id="PF13541">
    <property type="entry name" value="ChlI"/>
    <property type="match status" value="1"/>
</dbReference>
<dbReference type="InterPro" id="IPR003593">
    <property type="entry name" value="AAA+_ATPase"/>
</dbReference>
<proteinExistence type="inferred from homology"/>
<feature type="domain" description="RecA family profile 1" evidence="14">
    <location>
        <begin position="78"/>
        <end position="225"/>
    </location>
</feature>
<evidence type="ECO:0000256" key="8">
    <source>
        <dbReference type="ARBA" id="ARBA00023016"/>
    </source>
</evidence>
<evidence type="ECO:0000256" key="3">
    <source>
        <dbReference type="ARBA" id="ARBA00022763"/>
    </source>
</evidence>
<dbReference type="GO" id="GO:0005829">
    <property type="term" value="C:cytosol"/>
    <property type="evidence" value="ECO:0007669"/>
    <property type="project" value="TreeGrafter"/>
</dbReference>
<feature type="short sequence motif" description="RadA KNRFG motif" evidence="11">
    <location>
        <begin position="262"/>
        <end position="266"/>
    </location>
</feature>
<accession>A0A3S4UUT4</accession>
<dbReference type="HAMAP" id="MF_01498">
    <property type="entry name" value="RadA_bact"/>
    <property type="match status" value="1"/>
</dbReference>
<dbReference type="GO" id="GO:0140664">
    <property type="term" value="F:ATP-dependent DNA damage sensor activity"/>
    <property type="evidence" value="ECO:0007669"/>
    <property type="project" value="InterPro"/>
</dbReference>
<dbReference type="NCBIfam" id="TIGR00416">
    <property type="entry name" value="sms"/>
    <property type="match status" value="1"/>
</dbReference>
<dbReference type="GO" id="GO:0005524">
    <property type="term" value="F:ATP binding"/>
    <property type="evidence" value="ECO:0007669"/>
    <property type="project" value="UniProtKB-UniRule"/>
</dbReference>
<feature type="binding site" evidence="11">
    <location>
        <begin position="107"/>
        <end position="114"/>
    </location>
    <ligand>
        <name>ATP</name>
        <dbReference type="ChEBI" id="CHEBI:30616"/>
    </ligand>
</feature>
<sequence>MSPCHLENFQEIRTMAKVKTAYICQNCGTNYPQWLGQCKNCGEWNTLVEEIVEKSPAKSYTDKSKQHIINIIEVETFEEPRIISPSEELNRVLGGGIVLGSVTLIGGEPGIGKSTLLLQLALKMKKKILYVSGEESASQIKMRADRLTEVQNPNCFLFTETSVEKILHEAKKLKPDFMIIDSIQTLQSQTIESSPGTVSQIRECSNEIIKFSKETNTPTFLVGHITKDGQIAGPKVLEHMVDVVLNFDGDRNHLFRLLRASKNRFGSTAEIGIYEMVSQGLKEIKNPSEILITKKFEELSGNSVAVTLEGNRPMLIEIQALVSSAVYGTPQRSCTGFDSKRLNMLLAVLEKRAGFQLGAKDVFLNITGGIKTGDPALDLAVVASILSSNEDIAISEHFCFAGEIGLSGEIRPIPQIEQRISEAEKLGYEKIFVSNLNKIPKKKYGIVIVEVSKIEDFHEALF</sequence>
<dbReference type="SUPFAM" id="SSF54211">
    <property type="entry name" value="Ribosomal protein S5 domain 2-like"/>
    <property type="match status" value="1"/>
</dbReference>
<evidence type="ECO:0000256" key="6">
    <source>
        <dbReference type="ARBA" id="ARBA00022833"/>
    </source>
</evidence>
<dbReference type="InterPro" id="IPR020568">
    <property type="entry name" value="Ribosomal_Su5_D2-typ_SF"/>
</dbReference>
<evidence type="ECO:0000256" key="11">
    <source>
        <dbReference type="HAMAP-Rule" id="MF_01498"/>
    </source>
</evidence>
<evidence type="ECO:0000259" key="14">
    <source>
        <dbReference type="PROSITE" id="PS50162"/>
    </source>
</evidence>
<dbReference type="EMBL" id="LR134441">
    <property type="protein sequence ID" value="VEI01008.1"/>
    <property type="molecule type" value="Genomic_DNA"/>
</dbReference>
<dbReference type="CDD" id="cd01121">
    <property type="entry name" value="RadA_SMS_N"/>
    <property type="match status" value="1"/>
</dbReference>
<reference evidence="15 16" key="1">
    <citation type="submission" date="2018-12" db="EMBL/GenBank/DDBJ databases">
        <authorList>
            <consortium name="Pathogen Informatics"/>
        </authorList>
    </citation>
    <scope>NUCLEOTIDE SEQUENCE [LARGE SCALE GENOMIC DNA]</scope>
    <source>
        <strain evidence="15 16">NCTC13489</strain>
    </source>
</reference>
<evidence type="ECO:0000256" key="12">
    <source>
        <dbReference type="NCBIfam" id="TIGR00416"/>
    </source>
</evidence>
<dbReference type="Gene3D" id="3.30.230.10">
    <property type="match status" value="1"/>
</dbReference>
<keyword evidence="5" id="KW-0378">Hydrolase</keyword>
<dbReference type="PROSITE" id="PS50162">
    <property type="entry name" value="RECA_2"/>
    <property type="match status" value="1"/>
</dbReference>
<keyword evidence="2 11" id="KW-0547">Nucleotide-binding</keyword>
<keyword evidence="7 11" id="KW-0067">ATP-binding</keyword>
<evidence type="ECO:0000256" key="1">
    <source>
        <dbReference type="ARBA" id="ARBA00022723"/>
    </source>
</evidence>